<feature type="transmembrane region" description="Helical" evidence="1">
    <location>
        <begin position="47"/>
        <end position="69"/>
    </location>
</feature>
<keyword evidence="4" id="KW-1185">Reference proteome</keyword>
<evidence type="ECO:0000256" key="1">
    <source>
        <dbReference type="SAM" id="Phobius"/>
    </source>
</evidence>
<dbReference type="Pfam" id="PF14378">
    <property type="entry name" value="PAP2_3"/>
    <property type="match status" value="1"/>
</dbReference>
<protein>
    <submittedName>
        <fullName evidence="3">Phosphatase PAP2 family protein</fullName>
    </submittedName>
</protein>
<keyword evidence="1" id="KW-1133">Transmembrane helix</keyword>
<proteinExistence type="predicted"/>
<feature type="transmembrane region" description="Helical" evidence="1">
    <location>
        <begin position="76"/>
        <end position="98"/>
    </location>
</feature>
<evidence type="ECO:0000313" key="3">
    <source>
        <dbReference type="EMBL" id="MCY6369126.1"/>
    </source>
</evidence>
<organism evidence="3 4">
    <name type="scientific">Clostridium ganghwense</name>
    <dbReference type="NCBI Taxonomy" id="312089"/>
    <lineage>
        <taxon>Bacteria</taxon>
        <taxon>Bacillati</taxon>
        <taxon>Bacillota</taxon>
        <taxon>Clostridia</taxon>
        <taxon>Eubacteriales</taxon>
        <taxon>Clostridiaceae</taxon>
        <taxon>Clostridium</taxon>
    </lineage>
</organism>
<keyword evidence="1" id="KW-0812">Transmembrane</keyword>
<feature type="transmembrane region" description="Helical" evidence="1">
    <location>
        <begin position="7"/>
        <end position="27"/>
    </location>
</feature>
<dbReference type="Proteomes" id="UP001079657">
    <property type="component" value="Unassembled WGS sequence"/>
</dbReference>
<feature type="transmembrane region" description="Helical" evidence="1">
    <location>
        <begin position="178"/>
        <end position="197"/>
    </location>
</feature>
<comment type="caution">
    <text evidence="3">The sequence shown here is derived from an EMBL/GenBank/DDBJ whole genome shotgun (WGS) entry which is preliminary data.</text>
</comment>
<feature type="domain" description="Inositolphosphotransferase Aur1/Ipt1" evidence="2">
    <location>
        <begin position="57"/>
        <end position="187"/>
    </location>
</feature>
<keyword evidence="1" id="KW-0472">Membrane</keyword>
<dbReference type="EMBL" id="JAPQES010000001">
    <property type="protein sequence ID" value="MCY6369126.1"/>
    <property type="molecule type" value="Genomic_DNA"/>
</dbReference>
<dbReference type="InterPro" id="IPR036938">
    <property type="entry name" value="PAP2/HPO_sf"/>
</dbReference>
<sequence length="221" mass="25553">MKKLKDNIIPLSLMISIPILNIFYGILNNDSRGVYSLMTSIDRVIPFTKSFIIPYIIWYPFIFLIMVYLCIKDIKAYYKTLLCLNIGFIVSYIIFYFFQTAVSRPVLGESDILIKLVGIIYKTDNPYNCFPSLHVLTTYFVMKGISEVEKNKKITLPVNIIGILIILSTLFIKQHVVLDVIFAIVLGEIIVRVVSVMRMDDVDTWIKKQFSTLIMKNKLEN</sequence>
<dbReference type="InterPro" id="IPR026841">
    <property type="entry name" value="Aur1/Ipt1"/>
</dbReference>
<dbReference type="CDD" id="cd03386">
    <property type="entry name" value="PAP2_Aur1_like"/>
    <property type="match status" value="1"/>
</dbReference>
<feature type="transmembrane region" description="Helical" evidence="1">
    <location>
        <begin position="154"/>
        <end position="172"/>
    </location>
</feature>
<evidence type="ECO:0000313" key="4">
    <source>
        <dbReference type="Proteomes" id="UP001079657"/>
    </source>
</evidence>
<reference evidence="3" key="1">
    <citation type="submission" date="2022-12" db="EMBL/GenBank/DDBJ databases">
        <authorList>
            <person name="Wang J."/>
        </authorList>
    </citation>
    <scope>NUCLEOTIDE SEQUENCE</scope>
    <source>
        <strain evidence="3">HY-42-06</strain>
    </source>
</reference>
<name>A0ABT4CJA4_9CLOT</name>
<dbReference type="RefSeq" id="WP_268047450.1">
    <property type="nucleotide sequence ID" value="NZ_JAPQES010000001.1"/>
</dbReference>
<accession>A0ABT4CJA4</accession>
<evidence type="ECO:0000259" key="2">
    <source>
        <dbReference type="Pfam" id="PF14378"/>
    </source>
</evidence>
<gene>
    <name evidence="3" type="ORF">OXH55_00510</name>
</gene>
<dbReference type="SUPFAM" id="SSF48317">
    <property type="entry name" value="Acid phosphatase/Vanadium-dependent haloperoxidase"/>
    <property type="match status" value="1"/>
</dbReference>